<evidence type="ECO:0000256" key="1">
    <source>
        <dbReference type="SAM" id="MobiDB-lite"/>
    </source>
</evidence>
<protein>
    <submittedName>
        <fullName evidence="2">Uncharacterized protein</fullName>
    </submittedName>
</protein>
<organism evidence="2">
    <name type="scientific">Heliothis virescens</name>
    <name type="common">Tobacco budworm moth</name>
    <dbReference type="NCBI Taxonomy" id="7102"/>
    <lineage>
        <taxon>Eukaryota</taxon>
        <taxon>Metazoa</taxon>
        <taxon>Ecdysozoa</taxon>
        <taxon>Arthropoda</taxon>
        <taxon>Hexapoda</taxon>
        <taxon>Insecta</taxon>
        <taxon>Pterygota</taxon>
        <taxon>Neoptera</taxon>
        <taxon>Endopterygota</taxon>
        <taxon>Lepidoptera</taxon>
        <taxon>Glossata</taxon>
        <taxon>Ditrysia</taxon>
        <taxon>Noctuoidea</taxon>
        <taxon>Noctuidae</taxon>
        <taxon>Heliothinae</taxon>
        <taxon>Heliothis</taxon>
    </lineage>
</organism>
<sequence>MFLFYNKLSARKIVLKSARDLREAVPAARREPVLGRTLKSQEGFPRTSEKFRRPERRGEHCTSLHLLGAAGAVGREREERHKNGPATPAVGATVSRRAPRALDLSLHQPLHHCFHNMPLLTIVQSNVTSSAESNMYCWTPVCQHYDQWPY</sequence>
<proteinExistence type="predicted"/>
<gene>
    <name evidence="2" type="ORF">B5V51_14849</name>
</gene>
<dbReference type="AlphaFoldDB" id="A0A2A4K5T4"/>
<comment type="caution">
    <text evidence="2">The sequence shown here is derived from an EMBL/GenBank/DDBJ whole genome shotgun (WGS) entry which is preliminary data.</text>
</comment>
<dbReference type="EMBL" id="NWSH01000096">
    <property type="protein sequence ID" value="PCG79615.1"/>
    <property type="molecule type" value="Genomic_DNA"/>
</dbReference>
<accession>A0A2A4K5T4</accession>
<name>A0A2A4K5T4_HELVI</name>
<feature type="compositionally biased region" description="Basic and acidic residues" evidence="1">
    <location>
        <begin position="47"/>
        <end position="60"/>
    </location>
</feature>
<reference evidence="2" key="1">
    <citation type="submission" date="2017-09" db="EMBL/GenBank/DDBJ databases">
        <title>Contemporary evolution of a Lepidopteran species, Heliothis virescens, in response to modern agricultural practices.</title>
        <authorList>
            <person name="Fritz M.L."/>
            <person name="Deyonke A.M."/>
            <person name="Papanicolaou A."/>
            <person name="Micinski S."/>
            <person name="Westbrook J."/>
            <person name="Gould F."/>
        </authorList>
    </citation>
    <scope>NUCLEOTIDE SEQUENCE [LARGE SCALE GENOMIC DNA]</scope>
    <source>
        <strain evidence="2">HvINT-</strain>
        <tissue evidence="2">Whole body</tissue>
    </source>
</reference>
<evidence type="ECO:0000313" key="2">
    <source>
        <dbReference type="EMBL" id="PCG79615.1"/>
    </source>
</evidence>
<feature type="region of interest" description="Disordered" evidence="1">
    <location>
        <begin position="33"/>
        <end position="60"/>
    </location>
</feature>